<dbReference type="AlphaFoldDB" id="A0A3D9ZI32"/>
<dbReference type="InterPro" id="IPR007165">
    <property type="entry name" value="Phage_holin_4_2"/>
</dbReference>
<keyword evidence="1" id="KW-0472">Membrane</keyword>
<reference evidence="2 3" key="1">
    <citation type="submission" date="2018-08" db="EMBL/GenBank/DDBJ databases">
        <title>Sequencing the genomes of 1000 actinobacteria strains.</title>
        <authorList>
            <person name="Klenk H.-P."/>
        </authorList>
    </citation>
    <scope>NUCLEOTIDE SEQUENCE [LARGE SCALE GENOMIC DNA]</scope>
    <source>
        <strain evidence="2 3">DSM 44099</strain>
    </source>
</reference>
<proteinExistence type="predicted"/>
<gene>
    <name evidence="2" type="ORF">DFJ67_2481</name>
</gene>
<dbReference type="EMBL" id="QUMQ01000001">
    <property type="protein sequence ID" value="REF96499.1"/>
    <property type="molecule type" value="Genomic_DNA"/>
</dbReference>
<sequence>MRAGVTMGAMGMLIRVVINAIALWITALLVPGIDVGGGNAGHTALTVLVVAVIFGVVNAILKPIIKVVGCVFYILTLGLIALVVNALLFLLTDWISQQFDLPFAIDGFWPAFWGAIVMAAVSWVLSFLVPEPRAEND</sequence>
<dbReference type="PANTHER" id="PTHR37309">
    <property type="entry name" value="SLR0284 PROTEIN"/>
    <property type="match status" value="1"/>
</dbReference>
<keyword evidence="3" id="KW-1185">Reference proteome</keyword>
<organism evidence="2 3">
    <name type="scientific">Asanoa ferruginea</name>
    <dbReference type="NCBI Taxonomy" id="53367"/>
    <lineage>
        <taxon>Bacteria</taxon>
        <taxon>Bacillati</taxon>
        <taxon>Actinomycetota</taxon>
        <taxon>Actinomycetes</taxon>
        <taxon>Micromonosporales</taxon>
        <taxon>Micromonosporaceae</taxon>
        <taxon>Asanoa</taxon>
    </lineage>
</organism>
<evidence type="ECO:0000256" key="1">
    <source>
        <dbReference type="SAM" id="Phobius"/>
    </source>
</evidence>
<keyword evidence="1" id="KW-1133">Transmembrane helix</keyword>
<dbReference type="PANTHER" id="PTHR37309:SF1">
    <property type="entry name" value="SLR0284 PROTEIN"/>
    <property type="match status" value="1"/>
</dbReference>
<dbReference type="Pfam" id="PF04020">
    <property type="entry name" value="Phage_holin_4_2"/>
    <property type="match status" value="1"/>
</dbReference>
<evidence type="ECO:0000313" key="2">
    <source>
        <dbReference type="EMBL" id="REF96499.1"/>
    </source>
</evidence>
<comment type="caution">
    <text evidence="2">The sequence shown here is derived from an EMBL/GenBank/DDBJ whole genome shotgun (WGS) entry which is preliminary data.</text>
</comment>
<feature type="transmembrane region" description="Helical" evidence="1">
    <location>
        <begin position="12"/>
        <end position="33"/>
    </location>
</feature>
<keyword evidence="1" id="KW-0812">Transmembrane</keyword>
<feature type="transmembrane region" description="Helical" evidence="1">
    <location>
        <begin position="111"/>
        <end position="129"/>
    </location>
</feature>
<dbReference type="Proteomes" id="UP000256913">
    <property type="component" value="Unassembled WGS sequence"/>
</dbReference>
<protein>
    <submittedName>
        <fullName evidence="2">Putative membrane protein</fullName>
    </submittedName>
</protein>
<feature type="transmembrane region" description="Helical" evidence="1">
    <location>
        <begin position="39"/>
        <end position="61"/>
    </location>
</feature>
<evidence type="ECO:0000313" key="3">
    <source>
        <dbReference type="Proteomes" id="UP000256913"/>
    </source>
</evidence>
<feature type="transmembrane region" description="Helical" evidence="1">
    <location>
        <begin position="68"/>
        <end position="91"/>
    </location>
</feature>
<accession>A0A3D9ZI32</accession>
<name>A0A3D9ZI32_9ACTN</name>